<evidence type="ECO:0000256" key="1">
    <source>
        <dbReference type="SAM" id="SignalP"/>
    </source>
</evidence>
<evidence type="ECO:0000313" key="3">
    <source>
        <dbReference type="Proteomes" id="UP000266673"/>
    </source>
</evidence>
<keyword evidence="1" id="KW-0732">Signal</keyword>
<gene>
    <name evidence="2" type="ORF">C2G38_2199816</name>
</gene>
<dbReference type="Gene3D" id="2.120.10.80">
    <property type="entry name" value="Kelch-type beta propeller"/>
    <property type="match status" value="1"/>
</dbReference>
<feature type="signal peptide" evidence="1">
    <location>
        <begin position="1"/>
        <end position="23"/>
    </location>
</feature>
<feature type="chain" id="PRO_5017469258" evidence="1">
    <location>
        <begin position="24"/>
        <end position="109"/>
    </location>
</feature>
<proteinExistence type="predicted"/>
<sequence length="109" mass="12345">MNLIQIIFDFFLILSCINLFVICDDFPSPRAAQASSLVNNKLYFFGGVFADNFTNEVWYLDLSNSFNLSVLPWHKDQGLPVAVAFASSCVSPIDNSSVFLIWWKHDTCL</sequence>
<accession>A0A397UT08</accession>
<dbReference type="InterPro" id="IPR015915">
    <property type="entry name" value="Kelch-typ_b-propeller"/>
</dbReference>
<reference evidence="2 3" key="1">
    <citation type="submission" date="2018-06" db="EMBL/GenBank/DDBJ databases">
        <title>Comparative genomics reveals the genomic features of Rhizophagus irregularis, R. cerebriforme, R. diaphanum and Gigaspora rosea, and their symbiotic lifestyle signature.</title>
        <authorList>
            <person name="Morin E."/>
            <person name="San Clemente H."/>
            <person name="Chen E.C.H."/>
            <person name="De La Providencia I."/>
            <person name="Hainaut M."/>
            <person name="Kuo A."/>
            <person name="Kohler A."/>
            <person name="Murat C."/>
            <person name="Tang N."/>
            <person name="Roy S."/>
            <person name="Loubradou J."/>
            <person name="Henrissat B."/>
            <person name="Grigoriev I.V."/>
            <person name="Corradi N."/>
            <person name="Roux C."/>
            <person name="Martin F.M."/>
        </authorList>
    </citation>
    <scope>NUCLEOTIDE SEQUENCE [LARGE SCALE GENOMIC DNA]</scope>
    <source>
        <strain evidence="2 3">DAOM 194757</strain>
    </source>
</reference>
<comment type="caution">
    <text evidence="2">The sequence shown here is derived from an EMBL/GenBank/DDBJ whole genome shotgun (WGS) entry which is preliminary data.</text>
</comment>
<name>A0A397UT08_9GLOM</name>
<keyword evidence="3" id="KW-1185">Reference proteome</keyword>
<dbReference type="OrthoDB" id="4447at2759"/>
<evidence type="ECO:0000313" key="2">
    <source>
        <dbReference type="EMBL" id="RIB12751.1"/>
    </source>
</evidence>
<dbReference type="AlphaFoldDB" id="A0A397UT08"/>
<dbReference type="Proteomes" id="UP000266673">
    <property type="component" value="Unassembled WGS sequence"/>
</dbReference>
<protein>
    <submittedName>
        <fullName evidence="2">Uncharacterized protein</fullName>
    </submittedName>
</protein>
<dbReference type="SUPFAM" id="SSF117281">
    <property type="entry name" value="Kelch motif"/>
    <property type="match status" value="1"/>
</dbReference>
<dbReference type="EMBL" id="QKWP01000993">
    <property type="protein sequence ID" value="RIB12751.1"/>
    <property type="molecule type" value="Genomic_DNA"/>
</dbReference>
<organism evidence="2 3">
    <name type="scientific">Gigaspora rosea</name>
    <dbReference type="NCBI Taxonomy" id="44941"/>
    <lineage>
        <taxon>Eukaryota</taxon>
        <taxon>Fungi</taxon>
        <taxon>Fungi incertae sedis</taxon>
        <taxon>Mucoromycota</taxon>
        <taxon>Glomeromycotina</taxon>
        <taxon>Glomeromycetes</taxon>
        <taxon>Diversisporales</taxon>
        <taxon>Gigasporaceae</taxon>
        <taxon>Gigaspora</taxon>
    </lineage>
</organism>